<evidence type="ECO:0000256" key="8">
    <source>
        <dbReference type="ARBA" id="ARBA00023284"/>
    </source>
</evidence>
<dbReference type="SUPFAM" id="SSF51905">
    <property type="entry name" value="FAD/NAD(P)-binding domain"/>
    <property type="match status" value="1"/>
</dbReference>
<comment type="catalytic activity">
    <reaction evidence="9 10">
        <text>[thioredoxin]-dithiol + NADP(+) = [thioredoxin]-disulfide + NADPH + H(+)</text>
        <dbReference type="Rhea" id="RHEA:20345"/>
        <dbReference type="Rhea" id="RHEA-COMP:10698"/>
        <dbReference type="Rhea" id="RHEA-COMP:10700"/>
        <dbReference type="ChEBI" id="CHEBI:15378"/>
        <dbReference type="ChEBI" id="CHEBI:29950"/>
        <dbReference type="ChEBI" id="CHEBI:50058"/>
        <dbReference type="ChEBI" id="CHEBI:57783"/>
        <dbReference type="ChEBI" id="CHEBI:58349"/>
        <dbReference type="EC" id="1.8.1.9"/>
    </reaction>
</comment>
<evidence type="ECO:0000256" key="4">
    <source>
        <dbReference type="ARBA" id="ARBA00022630"/>
    </source>
</evidence>
<organism evidence="13 14">
    <name type="scientific">Streptococcus equinus</name>
    <name type="common">Streptococcus bovis</name>
    <dbReference type="NCBI Taxonomy" id="1335"/>
    <lineage>
        <taxon>Bacteria</taxon>
        <taxon>Bacillati</taxon>
        <taxon>Bacillota</taxon>
        <taxon>Bacilli</taxon>
        <taxon>Lactobacillales</taxon>
        <taxon>Streptococcaceae</taxon>
        <taxon>Streptococcus</taxon>
    </lineage>
</organism>
<dbReference type="Gene3D" id="3.50.50.60">
    <property type="entry name" value="FAD/NAD(P)-binding domain"/>
    <property type="match status" value="2"/>
</dbReference>
<sequence>MYDAVIIGSGPAGYTAAIYLGRSGLKTQLITGYSKGGQLTTTSLVENFPGFENGIDGSELVEKMRQQAVKYGAKMTFGNVDKIEGSKSPFEVYVDTGDVIKTRTIVIATGSSAKFLGIEGEQEVIGKGVSSCATCDAFFYKEREVIVVGGGDAAMEEALYLSRFANKVTVIHRRSQLRASAIMADRARKNEKISFKMDYTPLKIYSDMFGLTGIDVKNNKTGEIEHLTADGLFVAIGHQPNTQFLNGKLALDRNGYIKTQPGNSKTSVQGIFAAGDVQDPKYQQAITSAGSGAIAALDAFEFINKL</sequence>
<dbReference type="EC" id="1.8.1.9" evidence="10"/>
<dbReference type="InterPro" id="IPR036188">
    <property type="entry name" value="FAD/NAD-bd_sf"/>
</dbReference>
<name>A0A1G9K4J1_STREI</name>
<evidence type="ECO:0000256" key="2">
    <source>
        <dbReference type="ARBA" id="ARBA00011738"/>
    </source>
</evidence>
<keyword evidence="6 10" id="KW-0560">Oxidoreductase</keyword>
<keyword evidence="8 10" id="KW-0676">Redox-active center</keyword>
<dbReference type="Proteomes" id="UP000183162">
    <property type="component" value="Unassembled WGS sequence"/>
</dbReference>
<dbReference type="EMBL" id="FNGX01000002">
    <property type="protein sequence ID" value="SDL44275.1"/>
    <property type="molecule type" value="Genomic_DNA"/>
</dbReference>
<evidence type="ECO:0000256" key="10">
    <source>
        <dbReference type="RuleBase" id="RU003880"/>
    </source>
</evidence>
<evidence type="ECO:0000256" key="11">
    <source>
        <dbReference type="RuleBase" id="RU003881"/>
    </source>
</evidence>
<dbReference type="PANTHER" id="PTHR48105">
    <property type="entry name" value="THIOREDOXIN REDUCTASE 1-RELATED-RELATED"/>
    <property type="match status" value="1"/>
</dbReference>
<dbReference type="PROSITE" id="PS00573">
    <property type="entry name" value="PYRIDINE_REDOX_2"/>
    <property type="match status" value="1"/>
</dbReference>
<dbReference type="RefSeq" id="WP_074566490.1">
    <property type="nucleotide sequence ID" value="NZ_FNGX01000002.1"/>
</dbReference>
<comment type="cofactor">
    <cofactor evidence="11">
        <name>FAD</name>
        <dbReference type="ChEBI" id="CHEBI:57692"/>
    </cofactor>
    <text evidence="11">Binds 1 FAD per subunit.</text>
</comment>
<evidence type="ECO:0000313" key="13">
    <source>
        <dbReference type="EMBL" id="SDL44275.1"/>
    </source>
</evidence>
<evidence type="ECO:0000256" key="3">
    <source>
        <dbReference type="ARBA" id="ARBA00018719"/>
    </source>
</evidence>
<dbReference type="InterPro" id="IPR008255">
    <property type="entry name" value="Pyr_nucl-diS_OxRdtase_2_AS"/>
</dbReference>
<comment type="subunit">
    <text evidence="2 10">Homodimer.</text>
</comment>
<dbReference type="NCBIfam" id="TIGR01292">
    <property type="entry name" value="TRX_reduct"/>
    <property type="match status" value="1"/>
</dbReference>
<dbReference type="InterPro" id="IPR050097">
    <property type="entry name" value="Ferredoxin-NADP_redctase_2"/>
</dbReference>
<proteinExistence type="inferred from homology"/>
<dbReference type="OrthoDB" id="9806179at2"/>
<dbReference type="InterPro" id="IPR005982">
    <property type="entry name" value="Thioredox_Rdtase"/>
</dbReference>
<accession>A0A1G9K4J1</accession>
<protein>
    <recommendedName>
        <fullName evidence="3 10">Thioredoxin reductase</fullName>
        <ecNumber evidence="10">1.8.1.9</ecNumber>
    </recommendedName>
</protein>
<dbReference type="AlphaFoldDB" id="A0A1G9K4J1"/>
<dbReference type="GO" id="GO:0019430">
    <property type="term" value="P:removal of superoxide radicals"/>
    <property type="evidence" value="ECO:0007669"/>
    <property type="project" value="UniProtKB-UniRule"/>
</dbReference>
<dbReference type="InterPro" id="IPR023753">
    <property type="entry name" value="FAD/NAD-binding_dom"/>
</dbReference>
<evidence type="ECO:0000313" key="14">
    <source>
        <dbReference type="Proteomes" id="UP000183162"/>
    </source>
</evidence>
<gene>
    <name evidence="13" type="ORF">SAMN05216400_0665</name>
</gene>
<evidence type="ECO:0000259" key="12">
    <source>
        <dbReference type="Pfam" id="PF07992"/>
    </source>
</evidence>
<evidence type="ECO:0000256" key="5">
    <source>
        <dbReference type="ARBA" id="ARBA00022827"/>
    </source>
</evidence>
<dbReference type="Pfam" id="PF07992">
    <property type="entry name" value="Pyr_redox_2"/>
    <property type="match status" value="1"/>
</dbReference>
<keyword evidence="5 10" id="KW-0274">FAD</keyword>
<evidence type="ECO:0000256" key="1">
    <source>
        <dbReference type="ARBA" id="ARBA00009333"/>
    </source>
</evidence>
<dbReference type="GO" id="GO:0005737">
    <property type="term" value="C:cytoplasm"/>
    <property type="evidence" value="ECO:0007669"/>
    <property type="project" value="InterPro"/>
</dbReference>
<evidence type="ECO:0000256" key="9">
    <source>
        <dbReference type="ARBA" id="ARBA00048132"/>
    </source>
</evidence>
<evidence type="ECO:0000256" key="7">
    <source>
        <dbReference type="ARBA" id="ARBA00023157"/>
    </source>
</evidence>
<reference evidence="13 14" key="1">
    <citation type="submission" date="2016-10" db="EMBL/GenBank/DDBJ databases">
        <authorList>
            <person name="de Groot N.N."/>
        </authorList>
    </citation>
    <scope>NUCLEOTIDE SEQUENCE [LARGE SCALE GENOMIC DNA]</scope>
    <source>
        <strain evidence="13 14">Sb09</strain>
    </source>
</reference>
<keyword evidence="7" id="KW-1015">Disulfide bond</keyword>
<keyword evidence="11" id="KW-0521">NADP</keyword>
<evidence type="ECO:0000256" key="6">
    <source>
        <dbReference type="ARBA" id="ARBA00023002"/>
    </source>
</evidence>
<keyword evidence="4 10" id="KW-0285">Flavoprotein</keyword>
<comment type="similarity">
    <text evidence="1 10">Belongs to the class-II pyridine nucleotide-disulfide oxidoreductase family.</text>
</comment>
<dbReference type="PRINTS" id="PR00469">
    <property type="entry name" value="PNDRDTASEII"/>
</dbReference>
<dbReference type="GO" id="GO:0004791">
    <property type="term" value="F:thioredoxin-disulfide reductase (NADPH) activity"/>
    <property type="evidence" value="ECO:0007669"/>
    <property type="project" value="UniProtKB-UniRule"/>
</dbReference>
<dbReference type="PRINTS" id="PR00368">
    <property type="entry name" value="FADPNR"/>
</dbReference>
<feature type="domain" description="FAD/NAD(P)-binding" evidence="12">
    <location>
        <begin position="2"/>
        <end position="292"/>
    </location>
</feature>